<proteinExistence type="predicted"/>
<reference evidence="8" key="1">
    <citation type="submission" date="2021-10" db="EMBL/GenBank/DDBJ databases">
        <title>The diversity and Nitrogen Metabolism of Culturable Nitrate-Utilizing Bacteria Within the Oxygen Minimum Zone of the Changjiang (Yangtze River)Estuary.</title>
        <authorList>
            <person name="Zhang D."/>
            <person name="Zheng J."/>
            <person name="Liu S."/>
            <person name="He W."/>
        </authorList>
    </citation>
    <scope>NUCLEOTIDE SEQUENCE</scope>
    <source>
        <strain evidence="8">FXH-223</strain>
    </source>
</reference>
<dbReference type="PROSITE" id="PS51462">
    <property type="entry name" value="NUDIX"/>
    <property type="match status" value="1"/>
</dbReference>
<evidence type="ECO:0000313" key="9">
    <source>
        <dbReference type="Proteomes" id="UP001108027"/>
    </source>
</evidence>
<keyword evidence="6" id="KW-0464">Manganese</keyword>
<dbReference type="InterPro" id="IPR001279">
    <property type="entry name" value="Metallo-B-lactamas"/>
</dbReference>
<dbReference type="EMBL" id="JAJGNA010000003">
    <property type="protein sequence ID" value="MCC4307649.1"/>
    <property type="molecule type" value="Genomic_DNA"/>
</dbReference>
<gene>
    <name evidence="8" type="ORF">LL252_03605</name>
</gene>
<dbReference type="Proteomes" id="UP001108027">
    <property type="component" value="Unassembled WGS sequence"/>
</dbReference>
<accession>A0A9Q3YLC0</accession>
<dbReference type="Gene3D" id="3.60.15.10">
    <property type="entry name" value="Ribonuclease Z/Hydroxyacylglutathione hydrolase-like"/>
    <property type="match status" value="1"/>
</dbReference>
<dbReference type="InterPro" id="IPR000086">
    <property type="entry name" value="NUDIX_hydrolase_dom"/>
</dbReference>
<feature type="domain" description="Nudix hydrolase" evidence="7">
    <location>
        <begin position="3"/>
        <end position="205"/>
    </location>
</feature>
<evidence type="ECO:0000259" key="7">
    <source>
        <dbReference type="PROSITE" id="PS51462"/>
    </source>
</evidence>
<keyword evidence="9" id="KW-1185">Reference proteome</keyword>
<evidence type="ECO:0000256" key="4">
    <source>
        <dbReference type="ARBA" id="ARBA00022801"/>
    </source>
</evidence>
<comment type="cofactor">
    <cofactor evidence="2">
        <name>Mg(2+)</name>
        <dbReference type="ChEBI" id="CHEBI:18420"/>
    </cofactor>
</comment>
<dbReference type="SUPFAM" id="SSF55811">
    <property type="entry name" value="Nudix"/>
    <property type="match status" value="1"/>
</dbReference>
<dbReference type="InterPro" id="IPR015797">
    <property type="entry name" value="NUDIX_hydrolase-like_dom_sf"/>
</dbReference>
<evidence type="ECO:0000256" key="3">
    <source>
        <dbReference type="ARBA" id="ARBA00022723"/>
    </source>
</evidence>
<dbReference type="InterPro" id="IPR039121">
    <property type="entry name" value="NUDT19"/>
</dbReference>
<organism evidence="8 9">
    <name type="scientific">Alloalcanivorax marinus</name>
    <dbReference type="NCBI Taxonomy" id="1177169"/>
    <lineage>
        <taxon>Bacteria</taxon>
        <taxon>Pseudomonadati</taxon>
        <taxon>Pseudomonadota</taxon>
        <taxon>Gammaproteobacteria</taxon>
        <taxon>Oceanospirillales</taxon>
        <taxon>Alcanivoracaceae</taxon>
        <taxon>Alloalcanivorax</taxon>
    </lineage>
</organism>
<keyword evidence="5" id="KW-0460">Magnesium</keyword>
<evidence type="ECO:0000313" key="8">
    <source>
        <dbReference type="EMBL" id="MCC4307649.1"/>
    </source>
</evidence>
<dbReference type="Gene3D" id="3.90.79.10">
    <property type="entry name" value="Nucleoside Triphosphate Pyrophosphohydrolase"/>
    <property type="match status" value="1"/>
</dbReference>
<dbReference type="RefSeq" id="WP_228232991.1">
    <property type="nucleotide sequence ID" value="NZ_JAJGNA010000003.1"/>
</dbReference>
<evidence type="ECO:0000256" key="6">
    <source>
        <dbReference type="ARBA" id="ARBA00023211"/>
    </source>
</evidence>
<protein>
    <recommendedName>
        <fullName evidence="7">Nudix hydrolase domain-containing protein</fullName>
    </recommendedName>
</protein>
<dbReference type="GO" id="GO:0046872">
    <property type="term" value="F:metal ion binding"/>
    <property type="evidence" value="ECO:0007669"/>
    <property type="project" value="UniProtKB-KW"/>
</dbReference>
<evidence type="ECO:0000256" key="1">
    <source>
        <dbReference type="ARBA" id="ARBA00001936"/>
    </source>
</evidence>
<comment type="caution">
    <text evidence="8">The sequence shown here is derived from an EMBL/GenBank/DDBJ whole genome shotgun (WGS) entry which is preliminary data.</text>
</comment>
<dbReference type="GO" id="GO:0016818">
    <property type="term" value="F:hydrolase activity, acting on acid anhydrides, in phosphorus-containing anhydrides"/>
    <property type="evidence" value="ECO:0007669"/>
    <property type="project" value="InterPro"/>
</dbReference>
<dbReference type="PANTHER" id="PTHR12318:SF0">
    <property type="entry name" value="ACYL-COENZYME A DIPHOSPHATASE NUDT19"/>
    <property type="match status" value="1"/>
</dbReference>
<dbReference type="SMART" id="SM00849">
    <property type="entry name" value="Lactamase_B"/>
    <property type="match status" value="1"/>
</dbReference>
<keyword evidence="3" id="KW-0479">Metal-binding</keyword>
<dbReference type="AlphaFoldDB" id="A0A9Q3YLC0"/>
<evidence type="ECO:0000256" key="5">
    <source>
        <dbReference type="ARBA" id="ARBA00022842"/>
    </source>
</evidence>
<name>A0A9Q3YLC0_9GAMM</name>
<dbReference type="CDD" id="cd18870">
    <property type="entry name" value="NUDIX_AcylCoAdiphos_Nudt19"/>
    <property type="match status" value="1"/>
</dbReference>
<sequence length="478" mass="51409">MQPRPASTLALLRDTDAGMQVLMLQRTHKAVFMPGFYVFPGGAVDADDQRLAGRRAVHGHDAASANALLGVEEGGLGYLVAALRESFEEAGLLLARDGGGAWLGADHPALAARHAVAAGEVALSSVCGEHGLTLALDRVAYLDHWVTPPGPPRRFDTRFFAAEAPPGQVPDHDGQETIDHCWLTPAEALRDRRDGRREFATPTIAVLRKLAEFQSVDAVLAYAREQRPGTFPTRPWPALKRGETVYVEPGRPAYDELVRLDPEGRGQARAALEPGEWVRLGEHLWRLTAESEGDGPGFNSYLLRRDDQVLLVDPGPGQGAHLERLVAACAGRRATVLTTRPGDQRAALAALRAATGATLVGLQADADQRPAPGRPFRFAGFELTVLPLPGQAPDHQALLWGDEGMLFAGTAVLERSLARGYLPAADNDAYVDALGELLEAPLNWIAPARGFLMGHPHKVIDHLMTQCLSRVGRPAAQA</sequence>
<dbReference type="InterPro" id="IPR036866">
    <property type="entry name" value="RibonucZ/Hydroxyglut_hydro"/>
</dbReference>
<dbReference type="SUPFAM" id="SSF56281">
    <property type="entry name" value="Metallo-hydrolase/oxidoreductase"/>
    <property type="match status" value="1"/>
</dbReference>
<evidence type="ECO:0000256" key="2">
    <source>
        <dbReference type="ARBA" id="ARBA00001946"/>
    </source>
</evidence>
<keyword evidence="4" id="KW-0378">Hydrolase</keyword>
<dbReference type="PANTHER" id="PTHR12318">
    <property type="entry name" value="TESTOSTERONE-REGULATED PROTEIN RP2"/>
    <property type="match status" value="1"/>
</dbReference>
<comment type="cofactor">
    <cofactor evidence="1">
        <name>Mn(2+)</name>
        <dbReference type="ChEBI" id="CHEBI:29035"/>
    </cofactor>
</comment>